<keyword evidence="3" id="KW-1185">Reference proteome</keyword>
<dbReference type="Proteomes" id="UP001292094">
    <property type="component" value="Unassembled WGS sequence"/>
</dbReference>
<evidence type="ECO:0000313" key="2">
    <source>
        <dbReference type="EMBL" id="KAK4304362.1"/>
    </source>
</evidence>
<dbReference type="EMBL" id="JAWZYT010002440">
    <property type="protein sequence ID" value="KAK4304362.1"/>
    <property type="molecule type" value="Genomic_DNA"/>
</dbReference>
<keyword evidence="1" id="KW-1133">Transmembrane helix</keyword>
<proteinExistence type="predicted"/>
<reference evidence="2" key="1">
    <citation type="submission" date="2023-11" db="EMBL/GenBank/DDBJ databases">
        <title>Genome assemblies of two species of porcelain crab, Petrolisthes cinctipes and Petrolisthes manimaculis (Anomura: Porcellanidae).</title>
        <authorList>
            <person name="Angst P."/>
        </authorList>
    </citation>
    <scope>NUCLEOTIDE SEQUENCE</scope>
    <source>
        <strain evidence="2">PB745_02</strain>
        <tissue evidence="2">Gill</tissue>
    </source>
</reference>
<sequence>MRRKVTLVSGSFTALLGMASLGVLFYFKEQRYDMSDVVMCVAGISGVVLVAAKVLPSNISSFDMGTTNTVYTTLYFLVSKTYYDTKVTLGPHGVF</sequence>
<organism evidence="2 3">
    <name type="scientific">Petrolisthes manimaculis</name>
    <dbReference type="NCBI Taxonomy" id="1843537"/>
    <lineage>
        <taxon>Eukaryota</taxon>
        <taxon>Metazoa</taxon>
        <taxon>Ecdysozoa</taxon>
        <taxon>Arthropoda</taxon>
        <taxon>Crustacea</taxon>
        <taxon>Multicrustacea</taxon>
        <taxon>Malacostraca</taxon>
        <taxon>Eumalacostraca</taxon>
        <taxon>Eucarida</taxon>
        <taxon>Decapoda</taxon>
        <taxon>Pleocyemata</taxon>
        <taxon>Anomura</taxon>
        <taxon>Galatheoidea</taxon>
        <taxon>Porcellanidae</taxon>
        <taxon>Petrolisthes</taxon>
    </lineage>
</organism>
<keyword evidence="1" id="KW-0812">Transmembrane</keyword>
<evidence type="ECO:0000256" key="1">
    <source>
        <dbReference type="SAM" id="Phobius"/>
    </source>
</evidence>
<name>A0AAE1PBI6_9EUCA</name>
<dbReference type="AlphaFoldDB" id="A0AAE1PBI6"/>
<comment type="caution">
    <text evidence="2">The sequence shown here is derived from an EMBL/GenBank/DDBJ whole genome shotgun (WGS) entry which is preliminary data.</text>
</comment>
<keyword evidence="1" id="KW-0472">Membrane</keyword>
<protein>
    <submittedName>
        <fullName evidence="2">Uncharacterized protein</fullName>
    </submittedName>
</protein>
<evidence type="ECO:0000313" key="3">
    <source>
        <dbReference type="Proteomes" id="UP001292094"/>
    </source>
</evidence>
<gene>
    <name evidence="2" type="ORF">Pmani_023690</name>
</gene>
<accession>A0AAE1PBI6</accession>
<feature type="transmembrane region" description="Helical" evidence="1">
    <location>
        <begin position="37"/>
        <end position="55"/>
    </location>
</feature>